<reference evidence="2" key="2">
    <citation type="submission" date="2021-09" db="EMBL/GenBank/DDBJ databases">
        <authorList>
            <person name="Gilroy R."/>
        </authorList>
    </citation>
    <scope>NUCLEOTIDE SEQUENCE</scope>
    <source>
        <strain evidence="2">CHK179-5677</strain>
    </source>
</reference>
<comment type="caution">
    <text evidence="2">The sequence shown here is derived from an EMBL/GenBank/DDBJ whole genome shotgun (WGS) entry which is preliminary data.</text>
</comment>
<proteinExistence type="predicted"/>
<reference evidence="2" key="1">
    <citation type="journal article" date="2021" name="PeerJ">
        <title>Extensive microbial diversity within the chicken gut microbiome revealed by metagenomics and culture.</title>
        <authorList>
            <person name="Gilroy R."/>
            <person name="Ravi A."/>
            <person name="Getino M."/>
            <person name="Pursley I."/>
            <person name="Horton D.L."/>
            <person name="Alikhan N.F."/>
            <person name="Baker D."/>
            <person name="Gharbi K."/>
            <person name="Hall N."/>
            <person name="Watson M."/>
            <person name="Adriaenssens E.M."/>
            <person name="Foster-Nyarko E."/>
            <person name="Jarju S."/>
            <person name="Secka A."/>
            <person name="Antonio M."/>
            <person name="Oren A."/>
            <person name="Chaudhuri R.R."/>
            <person name="La Ragione R."/>
            <person name="Hildebrand F."/>
            <person name="Pallen M.J."/>
        </authorList>
    </citation>
    <scope>NUCLEOTIDE SEQUENCE</scope>
    <source>
        <strain evidence="2">CHK179-5677</strain>
    </source>
</reference>
<organism evidence="2 3">
    <name type="scientific">Pseudoflavonifractor capillosus</name>
    <dbReference type="NCBI Taxonomy" id="106588"/>
    <lineage>
        <taxon>Bacteria</taxon>
        <taxon>Bacillati</taxon>
        <taxon>Bacillota</taxon>
        <taxon>Clostridia</taxon>
        <taxon>Eubacteriales</taxon>
        <taxon>Oscillospiraceae</taxon>
        <taxon>Pseudoflavonifractor</taxon>
    </lineage>
</organism>
<evidence type="ECO:0000313" key="3">
    <source>
        <dbReference type="Proteomes" id="UP000760668"/>
    </source>
</evidence>
<keyword evidence="1" id="KW-0812">Transmembrane</keyword>
<dbReference type="AlphaFoldDB" id="A0A921STB3"/>
<dbReference type="EMBL" id="DYUC01000106">
    <property type="protein sequence ID" value="HJG87486.1"/>
    <property type="molecule type" value="Genomic_DNA"/>
</dbReference>
<accession>A0A921STB3</accession>
<feature type="transmembrane region" description="Helical" evidence="1">
    <location>
        <begin position="28"/>
        <end position="53"/>
    </location>
</feature>
<keyword evidence="1" id="KW-1133">Transmembrane helix</keyword>
<sequence length="82" mass="9774">MTCPKCGGNNVNVQMVSETKLVTKHHSILWWLFIGWWWLPIKWLFFTLPALIVKLFRPKRYKTVSTHRSMCVCQDCGNYWQA</sequence>
<evidence type="ECO:0000313" key="2">
    <source>
        <dbReference type="EMBL" id="HJG87486.1"/>
    </source>
</evidence>
<keyword evidence="1" id="KW-0472">Membrane</keyword>
<protein>
    <submittedName>
        <fullName evidence="2">Uncharacterized protein</fullName>
    </submittedName>
</protein>
<dbReference type="Proteomes" id="UP000760668">
    <property type="component" value="Unassembled WGS sequence"/>
</dbReference>
<dbReference type="RefSeq" id="WP_294755992.1">
    <property type="nucleotide sequence ID" value="NZ_DYUC01000106.1"/>
</dbReference>
<evidence type="ECO:0000256" key="1">
    <source>
        <dbReference type="SAM" id="Phobius"/>
    </source>
</evidence>
<name>A0A921STB3_9FIRM</name>
<gene>
    <name evidence="2" type="ORF">K8V01_10770</name>
</gene>